<dbReference type="Gene3D" id="3.40.50.300">
    <property type="entry name" value="P-loop containing nucleotide triphosphate hydrolases"/>
    <property type="match status" value="1"/>
</dbReference>
<keyword evidence="3 5" id="KW-0067">ATP-binding</keyword>
<dbReference type="Pfam" id="PF00005">
    <property type="entry name" value="ABC_tran"/>
    <property type="match status" value="1"/>
</dbReference>
<dbReference type="InterPro" id="IPR027417">
    <property type="entry name" value="P-loop_NTPase"/>
</dbReference>
<dbReference type="GO" id="GO:0005524">
    <property type="term" value="F:ATP binding"/>
    <property type="evidence" value="ECO:0007669"/>
    <property type="project" value="UniProtKB-KW"/>
</dbReference>
<comment type="caution">
    <text evidence="5">The sequence shown here is derived from an EMBL/GenBank/DDBJ whole genome shotgun (WGS) entry which is preliminary data.</text>
</comment>
<keyword evidence="1" id="KW-0813">Transport</keyword>
<keyword evidence="6" id="KW-1185">Reference proteome</keyword>
<dbReference type="InterPro" id="IPR003593">
    <property type="entry name" value="AAA+_ATPase"/>
</dbReference>
<dbReference type="PROSITE" id="PS50893">
    <property type="entry name" value="ABC_TRANSPORTER_2"/>
    <property type="match status" value="1"/>
</dbReference>
<keyword evidence="2" id="KW-0547">Nucleotide-binding</keyword>
<feature type="domain" description="ABC transporter" evidence="4">
    <location>
        <begin position="7"/>
        <end position="222"/>
    </location>
</feature>
<evidence type="ECO:0000256" key="3">
    <source>
        <dbReference type="ARBA" id="ARBA00022840"/>
    </source>
</evidence>
<name>A0ABY1H252_9STAP</name>
<evidence type="ECO:0000313" key="6">
    <source>
        <dbReference type="Proteomes" id="UP000182665"/>
    </source>
</evidence>
<proteinExistence type="predicted"/>
<dbReference type="InterPro" id="IPR051782">
    <property type="entry name" value="ABC_Transporter_VariousFunc"/>
</dbReference>
<evidence type="ECO:0000256" key="1">
    <source>
        <dbReference type="ARBA" id="ARBA00022448"/>
    </source>
</evidence>
<sequence>MMNTDAIVADKIYKTINHKEIIKGISMSIPQHTITLIQGHNGTGKSITLKMIAQLLKPSTGSINVNGTVSYVPDAFPPYLNLTIAEYIKYLIHTYNLNKNDSFLNTALDKFQLTPFLNQKIKDCSKGTQQKVNILQCLLAEADVYILDEPFNGLDDSSLNYLIHILNKLKHTATIILTSHEAHIHNNIITHIYNIETNQLTKLSDKQYHYKIITVQASDELKFKQFYSEIAQQFKLTTLENDKDDIFNIKIEDKQMNAILLELIKAGFPIKKVKEESDI</sequence>
<accession>A0ABY1H252</accession>
<gene>
    <name evidence="5" type="ORF">SAMN03097721_00591</name>
</gene>
<dbReference type="SUPFAM" id="SSF52540">
    <property type="entry name" value="P-loop containing nucleoside triphosphate hydrolases"/>
    <property type="match status" value="1"/>
</dbReference>
<protein>
    <submittedName>
        <fullName evidence="5">ABC-2 type transport system ATP-binding protein</fullName>
    </submittedName>
</protein>
<dbReference type="Proteomes" id="UP000182665">
    <property type="component" value="Unassembled WGS sequence"/>
</dbReference>
<dbReference type="PANTHER" id="PTHR42939">
    <property type="entry name" value="ABC TRANSPORTER ATP-BINDING PROTEIN ALBC-RELATED"/>
    <property type="match status" value="1"/>
</dbReference>
<organism evidence="5 6">
    <name type="scientific">Staphylococcus pasteuri</name>
    <dbReference type="NCBI Taxonomy" id="45972"/>
    <lineage>
        <taxon>Bacteria</taxon>
        <taxon>Bacillati</taxon>
        <taxon>Bacillota</taxon>
        <taxon>Bacilli</taxon>
        <taxon>Bacillales</taxon>
        <taxon>Staphylococcaceae</taxon>
        <taxon>Staphylococcus</taxon>
    </lineage>
</organism>
<dbReference type="RefSeq" id="WP_198402082.1">
    <property type="nucleotide sequence ID" value="NZ_CP017463.1"/>
</dbReference>
<evidence type="ECO:0000256" key="2">
    <source>
        <dbReference type="ARBA" id="ARBA00022741"/>
    </source>
</evidence>
<dbReference type="InterPro" id="IPR003439">
    <property type="entry name" value="ABC_transporter-like_ATP-bd"/>
</dbReference>
<dbReference type="EMBL" id="FPKT01000001">
    <property type="protein sequence ID" value="SFZ73337.1"/>
    <property type="molecule type" value="Genomic_DNA"/>
</dbReference>
<reference evidence="5 6" key="1">
    <citation type="submission" date="2016-11" db="EMBL/GenBank/DDBJ databases">
        <authorList>
            <person name="Varghese N."/>
            <person name="Submissions S."/>
        </authorList>
    </citation>
    <scope>NUCLEOTIDE SEQUENCE [LARGE SCALE GENOMIC DNA]</scope>
    <source>
        <strain evidence="5 6">NFIX07</strain>
    </source>
</reference>
<evidence type="ECO:0000313" key="5">
    <source>
        <dbReference type="EMBL" id="SFZ73337.1"/>
    </source>
</evidence>
<evidence type="ECO:0000259" key="4">
    <source>
        <dbReference type="PROSITE" id="PS50893"/>
    </source>
</evidence>
<dbReference type="SMART" id="SM00382">
    <property type="entry name" value="AAA"/>
    <property type="match status" value="1"/>
</dbReference>
<dbReference type="PANTHER" id="PTHR42939:SF1">
    <property type="entry name" value="ABC TRANSPORTER ATP-BINDING PROTEIN ALBC-RELATED"/>
    <property type="match status" value="1"/>
</dbReference>